<dbReference type="EMBL" id="SJKA01000001">
    <property type="protein sequence ID" value="TCC43609.1"/>
    <property type="molecule type" value="Genomic_DNA"/>
</dbReference>
<gene>
    <name evidence="2" type="ORF">E0H50_03960</name>
</gene>
<dbReference type="AlphaFoldDB" id="A0A4R0JBF5"/>
<evidence type="ECO:0008006" key="4">
    <source>
        <dbReference type="Google" id="ProtNLM"/>
    </source>
</evidence>
<proteinExistence type="predicted"/>
<keyword evidence="1" id="KW-1133">Transmembrane helix</keyword>
<feature type="transmembrane region" description="Helical" evidence="1">
    <location>
        <begin position="182"/>
        <end position="201"/>
    </location>
</feature>
<keyword evidence="3" id="KW-1185">Reference proteome</keyword>
<feature type="transmembrane region" description="Helical" evidence="1">
    <location>
        <begin position="143"/>
        <end position="170"/>
    </location>
</feature>
<feature type="transmembrane region" description="Helical" evidence="1">
    <location>
        <begin position="117"/>
        <end position="137"/>
    </location>
</feature>
<accession>A0A4R0JBF5</accession>
<protein>
    <recommendedName>
        <fullName evidence="4">ABC transporter permease</fullName>
    </recommendedName>
</protein>
<feature type="transmembrane region" description="Helical" evidence="1">
    <location>
        <begin position="234"/>
        <end position="256"/>
    </location>
</feature>
<reference evidence="2 3" key="1">
    <citation type="submission" date="2019-02" db="EMBL/GenBank/DDBJ databases">
        <title>Kribbella capetownensis sp. nov. and Kribbella speibonae sp. nov., isolated from soil.</title>
        <authorList>
            <person name="Curtis S.M."/>
            <person name="Norton I."/>
            <person name="Everest G.J."/>
            <person name="Meyers P.R."/>
        </authorList>
    </citation>
    <scope>NUCLEOTIDE SEQUENCE [LARGE SCALE GENOMIC DNA]</scope>
    <source>
        <strain evidence="2 3">DSM 27082</strain>
    </source>
</reference>
<feature type="transmembrane region" description="Helical" evidence="1">
    <location>
        <begin position="61"/>
        <end position="81"/>
    </location>
</feature>
<organism evidence="2 3">
    <name type="scientific">Kribbella sindirgiensis</name>
    <dbReference type="NCBI Taxonomy" id="1124744"/>
    <lineage>
        <taxon>Bacteria</taxon>
        <taxon>Bacillati</taxon>
        <taxon>Actinomycetota</taxon>
        <taxon>Actinomycetes</taxon>
        <taxon>Propionibacteriales</taxon>
        <taxon>Kribbellaceae</taxon>
        <taxon>Kribbella</taxon>
    </lineage>
</organism>
<dbReference type="PANTHER" id="PTHR36832">
    <property type="entry name" value="SLR1174 PROTEIN-RELATED"/>
    <property type="match status" value="1"/>
</dbReference>
<dbReference type="RefSeq" id="WP_131284738.1">
    <property type="nucleotide sequence ID" value="NZ_SJKA01000001.1"/>
</dbReference>
<dbReference type="OrthoDB" id="62003at2"/>
<dbReference type="Proteomes" id="UP000292695">
    <property type="component" value="Unassembled WGS sequence"/>
</dbReference>
<name>A0A4R0JBF5_9ACTN</name>
<dbReference type="InterPro" id="IPR010390">
    <property type="entry name" value="ABC-2_transporter-like"/>
</dbReference>
<feature type="transmembrane region" description="Helical" evidence="1">
    <location>
        <begin position="21"/>
        <end position="49"/>
    </location>
</feature>
<comment type="caution">
    <text evidence="2">The sequence shown here is derived from an EMBL/GenBank/DDBJ whole genome shotgun (WGS) entry which is preliminary data.</text>
</comment>
<sequence>MSTADQVRAFRGMTRAGTRSVLIYRGDLITGAVALVIQVVLAIAVWRIVYSGRGPVDGVDARTAVAYAAIAACLQSVLLPWQFSTLPMRIRNGQIATDLTRPLGLIWQVFGQNLGVLLGRLPLGAIGLAVAAVLGALTLPPGWAAGLLSLVATVGGALVAMLCNLIVSMVTFWTFEVSGPLMVYRFGSAFLSGSLIPLWFMPGWLRGSVEWLPFQAQVYTPVSIYLGQTRGGQALALVGVQLVWVVLSTVLLELVWRRARYRVVVQGG</sequence>
<evidence type="ECO:0000256" key="1">
    <source>
        <dbReference type="SAM" id="Phobius"/>
    </source>
</evidence>
<evidence type="ECO:0000313" key="2">
    <source>
        <dbReference type="EMBL" id="TCC43609.1"/>
    </source>
</evidence>
<dbReference type="PANTHER" id="PTHR36832:SF2">
    <property type="entry name" value="INTEGRAL MEMBRANE PROTEIN"/>
    <property type="match status" value="1"/>
</dbReference>
<keyword evidence="1" id="KW-0812">Transmembrane</keyword>
<keyword evidence="1" id="KW-0472">Membrane</keyword>
<dbReference type="Pfam" id="PF06182">
    <property type="entry name" value="ABC2_membrane_6"/>
    <property type="match status" value="1"/>
</dbReference>
<evidence type="ECO:0000313" key="3">
    <source>
        <dbReference type="Proteomes" id="UP000292695"/>
    </source>
</evidence>